<evidence type="ECO:0000256" key="6">
    <source>
        <dbReference type="ARBA" id="ARBA00022826"/>
    </source>
</evidence>
<feature type="compositionally biased region" description="Acidic residues" evidence="13">
    <location>
        <begin position="181"/>
        <end position="198"/>
    </location>
</feature>
<feature type="domain" description="Potassium channel" evidence="15">
    <location>
        <begin position="426"/>
        <end position="498"/>
    </location>
</feature>
<evidence type="ECO:0000256" key="7">
    <source>
        <dbReference type="ARBA" id="ARBA00022958"/>
    </source>
</evidence>
<evidence type="ECO:0000313" key="16">
    <source>
        <dbReference type="EMBL" id="CAI5445723.1"/>
    </source>
</evidence>
<dbReference type="AlphaFoldDB" id="A0A9P1IJR2"/>
<organism evidence="16 17">
    <name type="scientific">Caenorhabditis angaria</name>
    <dbReference type="NCBI Taxonomy" id="860376"/>
    <lineage>
        <taxon>Eukaryota</taxon>
        <taxon>Metazoa</taxon>
        <taxon>Ecdysozoa</taxon>
        <taxon>Nematoda</taxon>
        <taxon>Chromadorea</taxon>
        <taxon>Rhabditida</taxon>
        <taxon>Rhabditina</taxon>
        <taxon>Rhabditomorpha</taxon>
        <taxon>Rhabditoidea</taxon>
        <taxon>Rhabditidae</taxon>
        <taxon>Peloderinae</taxon>
        <taxon>Caenorhabditis</taxon>
    </lineage>
</organism>
<evidence type="ECO:0000256" key="9">
    <source>
        <dbReference type="ARBA" id="ARBA00023065"/>
    </source>
</evidence>
<evidence type="ECO:0000256" key="3">
    <source>
        <dbReference type="ARBA" id="ARBA00022448"/>
    </source>
</evidence>
<gene>
    <name evidence="16" type="ORF">CAMP_LOCUS8360</name>
</gene>
<evidence type="ECO:0000259" key="15">
    <source>
        <dbReference type="Pfam" id="PF07885"/>
    </source>
</evidence>
<evidence type="ECO:0000256" key="8">
    <source>
        <dbReference type="ARBA" id="ARBA00022989"/>
    </source>
</evidence>
<evidence type="ECO:0000256" key="1">
    <source>
        <dbReference type="ARBA" id="ARBA00004141"/>
    </source>
</evidence>
<dbReference type="PRINTS" id="PR01333">
    <property type="entry name" value="2POREKCHANEL"/>
</dbReference>
<evidence type="ECO:0000256" key="4">
    <source>
        <dbReference type="ARBA" id="ARBA00022538"/>
    </source>
</evidence>
<dbReference type="Pfam" id="PF07885">
    <property type="entry name" value="Ion_trans_2"/>
    <property type="match status" value="2"/>
</dbReference>
<feature type="transmembrane region" description="Helical" evidence="14">
    <location>
        <begin position="420"/>
        <end position="440"/>
    </location>
</feature>
<sequence length="611" mass="69906">MAAGFWQDKSRGSVAFAPPVIDIIPDIDEDATSSSPMTSSFSRGYQRVRDVGGGSGLTAENEGFDGVYYDNNIDYDENEQARQALIRNQYGDYASTYHHDGVDYECGTGEEEEDDDEDESYDELERHELRDRLGEIPEGFHRRQRREALYGEEVTRAGLGRAEYYEDSQLIHNCEKSGHEEMDESEEETKDEDEEEEETGIRKYAKLILPHVALVLLTCAYTVLGASIFYSVERPYEQKSKLEQLKKIYSTQNQFVENLLQLAQLNNGTQLQRRDEWEKLAQIHMHNMSDQLFVAFEKYFLTSTEVKLNTTNEIWTFSSSIFFAVTVVTTIGYGNPVPVTDIGRIVCILFSLFGIPLTLVTIADLGKFLSEHLVWLYGNYLKLKHLICTRNRKERREHVCEHCQSHGIGNNMHIIEEQRIPALLVLAILIIYTAFGGLLMSKIETWSFFTSFYWSFITMTTVGFGDLMPRRDEYMYIILLYIILGLAITTMCIDLVGVQYIRKIHYFGRKIQDARSALAVVGGKVVLVSELYANLMQKRARNMSREAFIVENLYVSKHIIPFIPTDIRCIKYIDSNADAQGGGNLSTSSSILDSHSCRFCHSRYSINRALQ</sequence>
<evidence type="ECO:0000256" key="13">
    <source>
        <dbReference type="SAM" id="MobiDB-lite"/>
    </source>
</evidence>
<dbReference type="Gene3D" id="1.10.287.70">
    <property type="match status" value="1"/>
</dbReference>
<feature type="transmembrane region" description="Helical" evidence="14">
    <location>
        <begin position="208"/>
        <end position="232"/>
    </location>
</feature>
<evidence type="ECO:0000256" key="14">
    <source>
        <dbReference type="SAM" id="Phobius"/>
    </source>
</evidence>
<dbReference type="InterPro" id="IPR003280">
    <property type="entry name" value="2pore_dom_K_chnl"/>
</dbReference>
<accession>A0A9P1IJR2</accession>
<name>A0A9P1IJR2_9PELO</name>
<dbReference type="PRINTS" id="PR01095">
    <property type="entry name" value="TASKCHANNEL"/>
</dbReference>
<feature type="transmembrane region" description="Helical" evidence="14">
    <location>
        <begin position="342"/>
        <end position="363"/>
    </location>
</feature>
<evidence type="ECO:0000256" key="2">
    <source>
        <dbReference type="ARBA" id="ARBA00006666"/>
    </source>
</evidence>
<reference evidence="16" key="1">
    <citation type="submission" date="2022-11" db="EMBL/GenBank/DDBJ databases">
        <authorList>
            <person name="Kikuchi T."/>
        </authorList>
    </citation>
    <scope>NUCLEOTIDE SEQUENCE</scope>
    <source>
        <strain evidence="16">PS1010</strain>
    </source>
</reference>
<evidence type="ECO:0000256" key="10">
    <source>
        <dbReference type="ARBA" id="ARBA00023136"/>
    </source>
</evidence>
<feature type="domain" description="Potassium channel" evidence="15">
    <location>
        <begin position="305"/>
        <end position="370"/>
    </location>
</feature>
<comment type="caution">
    <text evidence="16">The sequence shown here is derived from an EMBL/GenBank/DDBJ whole genome shotgun (WGS) entry which is preliminary data.</text>
</comment>
<keyword evidence="17" id="KW-1185">Reference proteome</keyword>
<evidence type="ECO:0000256" key="5">
    <source>
        <dbReference type="ARBA" id="ARBA00022692"/>
    </source>
</evidence>
<dbReference type="GO" id="GO:0030322">
    <property type="term" value="P:stabilization of membrane potential"/>
    <property type="evidence" value="ECO:0007669"/>
    <property type="project" value="TreeGrafter"/>
</dbReference>
<keyword evidence="7" id="KW-0630">Potassium</keyword>
<evidence type="ECO:0000256" key="11">
    <source>
        <dbReference type="ARBA" id="ARBA00023303"/>
    </source>
</evidence>
<keyword evidence="11 12" id="KW-0407">Ion channel</keyword>
<dbReference type="InterPro" id="IPR003092">
    <property type="entry name" value="2pore_dom_K_chnl_TASK"/>
</dbReference>
<dbReference type="Proteomes" id="UP001152747">
    <property type="component" value="Unassembled WGS sequence"/>
</dbReference>
<comment type="subcellular location">
    <subcellularLocation>
        <location evidence="1">Membrane</location>
        <topology evidence="1">Multi-pass membrane protein</topology>
    </subcellularLocation>
</comment>
<evidence type="ECO:0000256" key="12">
    <source>
        <dbReference type="RuleBase" id="RU003857"/>
    </source>
</evidence>
<dbReference type="EMBL" id="CANHGI010000003">
    <property type="protein sequence ID" value="CAI5445723.1"/>
    <property type="molecule type" value="Genomic_DNA"/>
</dbReference>
<feature type="region of interest" description="Disordered" evidence="13">
    <location>
        <begin position="102"/>
        <end position="123"/>
    </location>
</feature>
<keyword evidence="8 14" id="KW-1133">Transmembrane helix</keyword>
<keyword evidence="3 12" id="KW-0813">Transport</keyword>
<feature type="region of interest" description="Disordered" evidence="13">
    <location>
        <begin position="176"/>
        <end position="198"/>
    </location>
</feature>
<dbReference type="PANTHER" id="PTHR11003:SF333">
    <property type="entry name" value="TWIK FAMILY OF POTASSIUM CHANNELS PROTEIN 7"/>
    <property type="match status" value="1"/>
</dbReference>
<dbReference type="GO" id="GO:0015271">
    <property type="term" value="F:outward rectifier potassium channel activity"/>
    <property type="evidence" value="ECO:0007669"/>
    <property type="project" value="TreeGrafter"/>
</dbReference>
<protein>
    <recommendedName>
        <fullName evidence="15">Potassium channel domain-containing protein</fullName>
    </recommendedName>
</protein>
<proteinExistence type="inferred from homology"/>
<feature type="compositionally biased region" description="Acidic residues" evidence="13">
    <location>
        <begin position="108"/>
        <end position="122"/>
    </location>
</feature>
<feature type="transmembrane region" description="Helical" evidence="14">
    <location>
        <begin position="446"/>
        <end position="467"/>
    </location>
</feature>
<keyword evidence="10 14" id="KW-0472">Membrane</keyword>
<keyword evidence="9 12" id="KW-0406">Ion transport</keyword>
<feature type="region of interest" description="Disordered" evidence="13">
    <location>
        <begin position="27"/>
        <end position="46"/>
    </location>
</feature>
<feature type="compositionally biased region" description="Low complexity" evidence="13">
    <location>
        <begin position="33"/>
        <end position="42"/>
    </location>
</feature>
<dbReference type="InterPro" id="IPR013099">
    <property type="entry name" value="K_chnl_dom"/>
</dbReference>
<evidence type="ECO:0000313" key="17">
    <source>
        <dbReference type="Proteomes" id="UP001152747"/>
    </source>
</evidence>
<feature type="transmembrane region" description="Helical" evidence="14">
    <location>
        <begin position="314"/>
        <end position="336"/>
    </location>
</feature>
<keyword evidence="4" id="KW-0633">Potassium transport</keyword>
<dbReference type="GO" id="GO:0005886">
    <property type="term" value="C:plasma membrane"/>
    <property type="evidence" value="ECO:0007669"/>
    <property type="project" value="TreeGrafter"/>
</dbReference>
<comment type="similarity">
    <text evidence="2 12">Belongs to the two pore domain potassium channel (TC 1.A.1.8) family.</text>
</comment>
<feature type="transmembrane region" description="Helical" evidence="14">
    <location>
        <begin position="474"/>
        <end position="496"/>
    </location>
</feature>
<dbReference type="PANTHER" id="PTHR11003">
    <property type="entry name" value="POTASSIUM CHANNEL, SUBFAMILY K"/>
    <property type="match status" value="1"/>
</dbReference>
<dbReference type="SUPFAM" id="SSF81324">
    <property type="entry name" value="Voltage-gated potassium channels"/>
    <property type="match status" value="2"/>
</dbReference>
<keyword evidence="5 12" id="KW-0812">Transmembrane</keyword>
<dbReference type="OrthoDB" id="297496at2759"/>
<keyword evidence="6" id="KW-0631">Potassium channel</keyword>
<dbReference type="GO" id="GO:0022841">
    <property type="term" value="F:potassium ion leak channel activity"/>
    <property type="evidence" value="ECO:0007669"/>
    <property type="project" value="TreeGrafter"/>
</dbReference>